<dbReference type="Proteomes" id="UP001142175">
    <property type="component" value="Unassembled WGS sequence"/>
</dbReference>
<evidence type="ECO:0000313" key="1">
    <source>
        <dbReference type="EMBL" id="MCR9016438.1"/>
    </source>
</evidence>
<dbReference type="RefSeq" id="WP_258424281.1">
    <property type="nucleotide sequence ID" value="NZ_JANAEZ010000004.1"/>
</dbReference>
<dbReference type="SUPFAM" id="SSF63825">
    <property type="entry name" value="YWTD domain"/>
    <property type="match status" value="1"/>
</dbReference>
<protein>
    <submittedName>
        <fullName evidence="1">DUF4221 domain-containing protein</fullName>
    </submittedName>
</protein>
<dbReference type="Pfam" id="PF13970">
    <property type="entry name" value="DUF4221"/>
    <property type="match status" value="1"/>
</dbReference>
<proteinExistence type="predicted"/>
<dbReference type="AlphaFoldDB" id="A0A9X2P8U2"/>
<gene>
    <name evidence="1" type="ORF">NU887_15455</name>
</gene>
<reference evidence="1" key="1">
    <citation type="submission" date="2022-08" db="EMBL/GenBank/DDBJ databases">
        <authorList>
            <person name="Zhang D."/>
        </authorList>
    </citation>
    <scope>NUCLEOTIDE SEQUENCE</scope>
    <source>
        <strain evidence="1">XJ19-11</strain>
    </source>
</reference>
<dbReference type="EMBL" id="JANSUY010000014">
    <property type="protein sequence ID" value="MCR9016438.1"/>
    <property type="molecule type" value="Genomic_DNA"/>
</dbReference>
<evidence type="ECO:0000313" key="2">
    <source>
        <dbReference type="Proteomes" id="UP001142175"/>
    </source>
</evidence>
<dbReference type="InterPro" id="IPR025316">
    <property type="entry name" value="DUF4221"/>
</dbReference>
<accession>A0A9X2P8U2</accession>
<keyword evidence="2" id="KW-1185">Reference proteome</keyword>
<comment type="caution">
    <text evidence="1">The sequence shown here is derived from an EMBL/GenBank/DDBJ whole genome shotgun (WGS) entry which is preliminary data.</text>
</comment>
<sequence length="368" mass="42672">MGKYFFFLLAVVFSCNSKESKSPEFISGELTEYISDTIYFEKDEFTKNLPAKFAYLEENDSSFLYAWYDKRLLKYGYPSGKLISSTNFFVEGPDGIGSFISGSLITEDGLFFISDQKEIVHTDFEGKVISRFPLPAVPEERLAANFSAMNGNDMTYDPATKTLLLADVPFVLKEPNMNYRDWLWKLDTRSENFDSVGFNYPEKYRELYDDPELGVFAHSFIIDRDLFVVNFPANDSLLILDSDNGFWVDGRSSKPLTFEKGKTEPRGEWTVFNPSMKTSRYKFTQYDPYRKRLLRYVNIETKESDLETYTNESSFILLDSEFGKVAELFFNNQKIIPSGFFTPNGFYLKLAEQQSDDREGYVRIVFDF</sequence>
<dbReference type="PROSITE" id="PS51257">
    <property type="entry name" value="PROKAR_LIPOPROTEIN"/>
    <property type="match status" value="1"/>
</dbReference>
<organism evidence="1 2">
    <name type="scientific">Aquiflexum gelatinilyticum</name>
    <dbReference type="NCBI Taxonomy" id="2961943"/>
    <lineage>
        <taxon>Bacteria</taxon>
        <taxon>Pseudomonadati</taxon>
        <taxon>Bacteroidota</taxon>
        <taxon>Cytophagia</taxon>
        <taxon>Cytophagales</taxon>
        <taxon>Cyclobacteriaceae</taxon>
        <taxon>Aquiflexum</taxon>
    </lineage>
</organism>
<name>A0A9X2P8U2_9BACT</name>